<dbReference type="GeneID" id="110778715"/>
<dbReference type="EC" id="2.4.1.-" evidence="4"/>
<accession>A0A9R0HXQ2</accession>
<reference evidence="5" key="1">
    <citation type="journal article" date="2021" name="Nat. Commun.">
        <title>Genomic analyses provide insights into spinach domestication and the genetic basis of agronomic traits.</title>
        <authorList>
            <person name="Cai X."/>
            <person name="Sun X."/>
            <person name="Xu C."/>
            <person name="Sun H."/>
            <person name="Wang X."/>
            <person name="Ge C."/>
            <person name="Zhang Z."/>
            <person name="Wang Q."/>
            <person name="Fei Z."/>
            <person name="Jiao C."/>
            <person name="Wang Q."/>
        </authorList>
    </citation>
    <scope>NUCLEOTIDE SEQUENCE [LARGE SCALE GENOMIC DNA]</scope>
    <source>
        <strain evidence="5">cv. Varoflay</strain>
    </source>
</reference>
<evidence type="ECO:0000256" key="4">
    <source>
        <dbReference type="RuleBase" id="RU362057"/>
    </source>
</evidence>
<evidence type="ECO:0000256" key="2">
    <source>
        <dbReference type="ARBA" id="ARBA00022679"/>
    </source>
</evidence>
<keyword evidence="5" id="KW-1185">Reference proteome</keyword>
<dbReference type="CDD" id="cd03784">
    <property type="entry name" value="GT1_Gtf-like"/>
    <property type="match status" value="1"/>
</dbReference>
<organism evidence="5 6">
    <name type="scientific">Spinacia oleracea</name>
    <name type="common">Spinach</name>
    <dbReference type="NCBI Taxonomy" id="3562"/>
    <lineage>
        <taxon>Eukaryota</taxon>
        <taxon>Viridiplantae</taxon>
        <taxon>Streptophyta</taxon>
        <taxon>Embryophyta</taxon>
        <taxon>Tracheophyta</taxon>
        <taxon>Spermatophyta</taxon>
        <taxon>Magnoliopsida</taxon>
        <taxon>eudicotyledons</taxon>
        <taxon>Gunneridae</taxon>
        <taxon>Pentapetalae</taxon>
        <taxon>Caryophyllales</taxon>
        <taxon>Chenopodiaceae</taxon>
        <taxon>Chenopodioideae</taxon>
        <taxon>Anserineae</taxon>
        <taxon>Spinacia</taxon>
    </lineage>
</organism>
<reference evidence="6" key="2">
    <citation type="submission" date="2025-08" db="UniProtKB">
        <authorList>
            <consortium name="RefSeq"/>
        </authorList>
    </citation>
    <scope>IDENTIFICATION</scope>
    <source>
        <tissue evidence="6">Leaf</tissue>
    </source>
</reference>
<evidence type="ECO:0000256" key="3">
    <source>
        <dbReference type="RuleBase" id="RU003718"/>
    </source>
</evidence>
<dbReference type="PROSITE" id="PS00375">
    <property type="entry name" value="UDPGT"/>
    <property type="match status" value="1"/>
</dbReference>
<evidence type="ECO:0000313" key="5">
    <source>
        <dbReference type="Proteomes" id="UP000813463"/>
    </source>
</evidence>
<keyword evidence="2 3" id="KW-0808">Transferase</keyword>
<sequence length="504" mass="56108">MSSQNHRHLLLIVASAQGHLNPTLQLAKQLTRASPTIYVTFATTANALTRINLPSKGSSSNLDRFFFATFMTGFDDGVKPSDDPRSVAEKAKRVGSTSLHDLILSLSNKGRPVDLVIYSLMLPWAADVARELHVPSALLFIQSATTFAIYNRYFNGINRNDDDDNKKCPQLGVELPGLPLFESCDLPTFLLPSSPHYFAAPTIEDHIRVLERDPILTVFINSFDALEEAAITKAFDHDHRMKMITIGPLIPSAYSDMIDPYDASYGCDLFERSREYLAWLENKAEKSVIYVSFGSMAVIKRKQFEEILHGLDLTGRPYLWVVRPITHNKVMGDEDEVVIDDILKNGLGPFGGSPLEKGLIVPWCCQVEVLSHPSIGCFVTHCGWNSILESLVIGVPMIGVPQISDQPTNAKLVEEVWGVGIKAKKKNNEGITIVGREEVKRCVEKVMGDEEIGHKIRKNTKKWMELALEAIMEGGSSKNNLECFLVEVINMEGPLKDKRSRIAN</sequence>
<dbReference type="PANTHER" id="PTHR11926">
    <property type="entry name" value="GLUCOSYL/GLUCURONOSYL TRANSFERASES"/>
    <property type="match status" value="1"/>
</dbReference>
<dbReference type="KEGG" id="soe:110778715"/>
<gene>
    <name evidence="6" type="primary">LOC110778715</name>
</gene>
<dbReference type="GO" id="GO:0080043">
    <property type="term" value="F:quercetin 3-O-glucosyltransferase activity"/>
    <property type="evidence" value="ECO:0000318"/>
    <property type="project" value="GO_Central"/>
</dbReference>
<dbReference type="Pfam" id="PF00201">
    <property type="entry name" value="UDPGT"/>
    <property type="match status" value="1"/>
</dbReference>
<dbReference type="GO" id="GO:0005737">
    <property type="term" value="C:cytoplasm"/>
    <property type="evidence" value="ECO:0000318"/>
    <property type="project" value="GO_Central"/>
</dbReference>
<dbReference type="InterPro" id="IPR035595">
    <property type="entry name" value="UDP_glycos_trans_CS"/>
</dbReference>
<dbReference type="Gene3D" id="3.40.50.2000">
    <property type="entry name" value="Glycogen Phosphorylase B"/>
    <property type="match status" value="2"/>
</dbReference>
<comment type="similarity">
    <text evidence="1 3">Belongs to the UDP-glycosyltransferase family.</text>
</comment>
<dbReference type="RefSeq" id="XP_021838963.2">
    <property type="nucleotide sequence ID" value="XM_021983271.2"/>
</dbReference>
<dbReference type="SUPFAM" id="SSF53756">
    <property type="entry name" value="UDP-Glycosyltransferase/glycogen phosphorylase"/>
    <property type="match status" value="1"/>
</dbReference>
<dbReference type="Proteomes" id="UP000813463">
    <property type="component" value="Chromosome 1"/>
</dbReference>
<dbReference type="AlphaFoldDB" id="A0A9R0HXQ2"/>
<keyword evidence="3" id="KW-0328">Glycosyltransferase</keyword>
<proteinExistence type="inferred from homology"/>
<name>A0A9R0HXQ2_SPIOL</name>
<protein>
    <recommendedName>
        <fullName evidence="4">Glycosyltransferase</fullName>
        <ecNumber evidence="4">2.4.1.-</ecNumber>
    </recommendedName>
</protein>
<dbReference type="InterPro" id="IPR002213">
    <property type="entry name" value="UDP_glucos_trans"/>
</dbReference>
<dbReference type="GO" id="GO:0080044">
    <property type="term" value="F:quercetin 7-O-glucosyltransferase activity"/>
    <property type="evidence" value="ECO:0000318"/>
    <property type="project" value="GO_Central"/>
</dbReference>
<evidence type="ECO:0000313" key="6">
    <source>
        <dbReference type="RefSeq" id="XP_021838963.2"/>
    </source>
</evidence>
<evidence type="ECO:0000256" key="1">
    <source>
        <dbReference type="ARBA" id="ARBA00009995"/>
    </source>
</evidence>
<dbReference type="PANTHER" id="PTHR11926:SF1534">
    <property type="entry name" value="GLYCOSYLTRANSFERASE"/>
    <property type="match status" value="1"/>
</dbReference>